<organism evidence="5 6">
    <name type="scientific">Elongatibacter sediminis</name>
    <dbReference type="NCBI Taxonomy" id="3119006"/>
    <lineage>
        <taxon>Bacteria</taxon>
        <taxon>Pseudomonadati</taxon>
        <taxon>Pseudomonadota</taxon>
        <taxon>Gammaproteobacteria</taxon>
        <taxon>Chromatiales</taxon>
        <taxon>Wenzhouxiangellaceae</taxon>
        <taxon>Elongatibacter</taxon>
    </lineage>
</organism>
<evidence type="ECO:0000256" key="1">
    <source>
        <dbReference type="ARBA" id="ARBA00023015"/>
    </source>
</evidence>
<comment type="caution">
    <text evidence="5">The sequence shown here is derived from an EMBL/GenBank/DDBJ whole genome shotgun (WGS) entry which is preliminary data.</text>
</comment>
<dbReference type="Gene3D" id="1.10.10.60">
    <property type="entry name" value="Homeodomain-like"/>
    <property type="match status" value="2"/>
</dbReference>
<dbReference type="RefSeq" id="WP_354696908.1">
    <property type="nucleotide sequence ID" value="NZ_JAZHOG010000015.1"/>
</dbReference>
<dbReference type="SUPFAM" id="SSF46689">
    <property type="entry name" value="Homeodomain-like"/>
    <property type="match status" value="2"/>
</dbReference>
<dbReference type="Pfam" id="PF12852">
    <property type="entry name" value="Cupin_6"/>
    <property type="match status" value="1"/>
</dbReference>
<dbReference type="InterPro" id="IPR032783">
    <property type="entry name" value="AraC_lig"/>
</dbReference>
<dbReference type="GO" id="GO:0003700">
    <property type="term" value="F:DNA-binding transcription factor activity"/>
    <property type="evidence" value="ECO:0007669"/>
    <property type="project" value="InterPro"/>
</dbReference>
<evidence type="ECO:0000256" key="3">
    <source>
        <dbReference type="ARBA" id="ARBA00023163"/>
    </source>
</evidence>
<dbReference type="InterPro" id="IPR009057">
    <property type="entry name" value="Homeodomain-like_sf"/>
</dbReference>
<protein>
    <submittedName>
        <fullName evidence="5">AraC family transcriptional regulator</fullName>
    </submittedName>
</protein>
<evidence type="ECO:0000256" key="2">
    <source>
        <dbReference type="ARBA" id="ARBA00023125"/>
    </source>
</evidence>
<dbReference type="PANTHER" id="PTHR46796:SF7">
    <property type="entry name" value="ARAC FAMILY TRANSCRIPTIONAL REGULATOR"/>
    <property type="match status" value="1"/>
</dbReference>
<keyword evidence="3" id="KW-0804">Transcription</keyword>
<dbReference type="InterPro" id="IPR018060">
    <property type="entry name" value="HTH_AraC"/>
</dbReference>
<keyword evidence="1" id="KW-0805">Transcription regulation</keyword>
<dbReference type="PANTHER" id="PTHR46796">
    <property type="entry name" value="HTH-TYPE TRANSCRIPTIONAL ACTIVATOR RHAS-RELATED"/>
    <property type="match status" value="1"/>
</dbReference>
<dbReference type="AlphaFoldDB" id="A0AAW9RPW6"/>
<dbReference type="EMBL" id="JAZHOG010000015">
    <property type="protein sequence ID" value="MEJ8569586.1"/>
    <property type="molecule type" value="Genomic_DNA"/>
</dbReference>
<evidence type="ECO:0000313" key="5">
    <source>
        <dbReference type="EMBL" id="MEJ8569586.1"/>
    </source>
</evidence>
<evidence type="ECO:0000259" key="4">
    <source>
        <dbReference type="PROSITE" id="PS01124"/>
    </source>
</evidence>
<proteinExistence type="predicted"/>
<gene>
    <name evidence="5" type="ORF">V3330_18305</name>
</gene>
<dbReference type="PROSITE" id="PS01124">
    <property type="entry name" value="HTH_ARAC_FAMILY_2"/>
    <property type="match status" value="1"/>
</dbReference>
<reference evidence="5 6" key="1">
    <citation type="submission" date="2024-02" db="EMBL/GenBank/DDBJ databases">
        <title>A novel Wenzhouxiangellaceae bacterium, isolated from coastal sediments.</title>
        <authorList>
            <person name="Du Z.-J."/>
            <person name="Ye Y.-Q."/>
            <person name="Zhang X.-Y."/>
        </authorList>
    </citation>
    <scope>NUCLEOTIDE SEQUENCE [LARGE SCALE GENOMIC DNA]</scope>
    <source>
        <strain evidence="5 6">CH-27</strain>
    </source>
</reference>
<keyword evidence="2" id="KW-0238">DNA-binding</keyword>
<dbReference type="SMART" id="SM00342">
    <property type="entry name" value="HTH_ARAC"/>
    <property type="match status" value="1"/>
</dbReference>
<dbReference type="GO" id="GO:0043565">
    <property type="term" value="F:sequence-specific DNA binding"/>
    <property type="evidence" value="ECO:0007669"/>
    <property type="project" value="InterPro"/>
</dbReference>
<name>A0AAW9RPW6_9GAMM</name>
<keyword evidence="6" id="KW-1185">Reference proteome</keyword>
<dbReference type="Proteomes" id="UP001359886">
    <property type="component" value="Unassembled WGS sequence"/>
</dbReference>
<evidence type="ECO:0000313" key="6">
    <source>
        <dbReference type="Proteomes" id="UP001359886"/>
    </source>
</evidence>
<dbReference type="Pfam" id="PF12833">
    <property type="entry name" value="HTH_18"/>
    <property type="match status" value="1"/>
</dbReference>
<accession>A0AAW9RPW6</accession>
<dbReference type="InterPro" id="IPR050204">
    <property type="entry name" value="AraC_XylS_family_regulators"/>
</dbReference>
<feature type="domain" description="HTH araC/xylS-type" evidence="4">
    <location>
        <begin position="174"/>
        <end position="271"/>
    </location>
</feature>
<sequence length="278" mass="30456">MPDRLVWLLRHFNLRARVFQAGVLNCNASFEAQSGLGYLHVLKSGKVEITPQGHDPILVDDPSVLFFMNPTQHRVQPAATGCSMVCATFEFGLDEGNPLLEALPELTLVRLGDAPILGLTLRQLFTESEEDHCGKQAVLDRLCEVALVLVLRDLMDQHRLDVGLLAGLADTRLARAINAMHAEPNRNWTLEALAGEAGMSRARFAVHFRDTVGMTPGDYLGEWRVGLAQSMMLKGMPLKSVAGEVGYGSASALSRAFLARRGKTPTTWLREHGTKCSP</sequence>